<evidence type="ECO:0000256" key="6">
    <source>
        <dbReference type="ARBA" id="ARBA00023002"/>
    </source>
</evidence>
<keyword evidence="4" id="KW-0256">Endoplasmic reticulum</keyword>
<keyword evidence="19" id="KW-1185">Reference proteome</keyword>
<dbReference type="GO" id="GO:0005789">
    <property type="term" value="C:endoplasmic reticulum membrane"/>
    <property type="evidence" value="ECO:0007669"/>
    <property type="project" value="UniProtKB-SubCell"/>
</dbReference>
<evidence type="ECO:0000256" key="5">
    <source>
        <dbReference type="ARBA" id="ARBA00022955"/>
    </source>
</evidence>
<evidence type="ECO:0000256" key="11">
    <source>
        <dbReference type="ARBA" id="ARBA00067470"/>
    </source>
</evidence>
<keyword evidence="5" id="KW-0752">Steroid biosynthesis</keyword>
<dbReference type="SUPFAM" id="SSF51735">
    <property type="entry name" value="NAD(P)-binding Rossmann-fold domains"/>
    <property type="match status" value="1"/>
</dbReference>
<evidence type="ECO:0000256" key="1">
    <source>
        <dbReference type="ARBA" id="ARBA00004406"/>
    </source>
</evidence>
<evidence type="ECO:0000256" key="14">
    <source>
        <dbReference type="ARBA" id="ARBA00081397"/>
    </source>
</evidence>
<feature type="domain" description="3-beta hydroxysteroid dehydrogenase/isomerase" evidence="17">
    <location>
        <begin position="9"/>
        <end position="278"/>
    </location>
</feature>
<dbReference type="Proteomes" id="UP000593566">
    <property type="component" value="Unassembled WGS sequence"/>
</dbReference>
<keyword evidence="6" id="KW-0560">Oxidoreductase</keyword>
<dbReference type="GO" id="GO:0006696">
    <property type="term" value="P:ergosterol biosynthetic process"/>
    <property type="evidence" value="ECO:0007669"/>
    <property type="project" value="UniProtKB-ARBA"/>
</dbReference>
<comment type="caution">
    <text evidence="18">The sequence shown here is derived from an EMBL/GenBank/DDBJ whole genome shotgun (WGS) entry which is preliminary data.</text>
</comment>
<evidence type="ECO:0000256" key="2">
    <source>
        <dbReference type="ARBA" id="ARBA00009219"/>
    </source>
</evidence>
<organism evidence="18 19">
    <name type="scientific">Letharia lupina</name>
    <dbReference type="NCBI Taxonomy" id="560253"/>
    <lineage>
        <taxon>Eukaryota</taxon>
        <taxon>Fungi</taxon>
        <taxon>Dikarya</taxon>
        <taxon>Ascomycota</taxon>
        <taxon>Pezizomycotina</taxon>
        <taxon>Lecanoromycetes</taxon>
        <taxon>OSLEUM clade</taxon>
        <taxon>Lecanoromycetidae</taxon>
        <taxon>Lecanorales</taxon>
        <taxon>Lecanorineae</taxon>
        <taxon>Parmeliaceae</taxon>
        <taxon>Letharia</taxon>
    </lineage>
</organism>
<protein>
    <recommendedName>
        <fullName evidence="12">Sterol-4-alpha-carboxylate 3-dehydrogenase ERG26, decarboxylating</fullName>
    </recommendedName>
    <alternativeName>
        <fullName evidence="15 16">C-3 Sterol dehydrogenase ERG26</fullName>
    </alternativeName>
    <alternativeName>
        <fullName evidence="13 14">C-4 decarboxylase ERG26</fullName>
    </alternativeName>
    <alternativeName>
        <fullName evidence="11">Sterol-4-alpha-carboxylate 3-dehydrogenase erg26, decarboxylating</fullName>
    </alternativeName>
</protein>
<dbReference type="InterPro" id="IPR036291">
    <property type="entry name" value="NAD(P)-bd_dom_sf"/>
</dbReference>
<evidence type="ECO:0000259" key="17">
    <source>
        <dbReference type="Pfam" id="PF01073"/>
    </source>
</evidence>
<keyword evidence="8" id="KW-0443">Lipid metabolism</keyword>
<evidence type="ECO:0000256" key="3">
    <source>
        <dbReference type="ARBA" id="ARBA00022516"/>
    </source>
</evidence>
<evidence type="ECO:0000256" key="10">
    <source>
        <dbReference type="ARBA" id="ARBA00046995"/>
    </source>
</evidence>
<dbReference type="GO" id="GO:0000252">
    <property type="term" value="F:3-beta-hydroxysteroid dehydrogenase [NAD(P)+]/C4-decarboxylase activity"/>
    <property type="evidence" value="ECO:0007669"/>
    <property type="project" value="UniProtKB-ARBA"/>
</dbReference>
<dbReference type="AlphaFoldDB" id="A0A8H6CMB5"/>
<accession>A0A8H6CMB5</accession>
<evidence type="ECO:0000256" key="12">
    <source>
        <dbReference type="ARBA" id="ARBA00067985"/>
    </source>
</evidence>
<keyword evidence="3" id="KW-0444">Lipid biosynthesis</keyword>
<dbReference type="FunFam" id="3.40.50.720:FF:000346">
    <property type="entry name" value="C-3 sterol dehydrogenase/C-4 decarboxylase"/>
    <property type="match status" value="1"/>
</dbReference>
<dbReference type="PANTHER" id="PTHR43245">
    <property type="entry name" value="BIFUNCTIONAL POLYMYXIN RESISTANCE PROTEIN ARNA"/>
    <property type="match status" value="1"/>
</dbReference>
<dbReference type="PANTHER" id="PTHR43245:SF51">
    <property type="entry name" value="SHORT CHAIN DEHYDROGENASE_REDUCTASE FAMILY 42E, MEMBER 2"/>
    <property type="match status" value="1"/>
</dbReference>
<name>A0A8H6CMB5_9LECA</name>
<dbReference type="EMBL" id="JACCJB010000006">
    <property type="protein sequence ID" value="KAF6226142.1"/>
    <property type="molecule type" value="Genomic_DNA"/>
</dbReference>
<evidence type="ECO:0000313" key="19">
    <source>
        <dbReference type="Proteomes" id="UP000593566"/>
    </source>
</evidence>
<evidence type="ECO:0000313" key="18">
    <source>
        <dbReference type="EMBL" id="KAF6226142.1"/>
    </source>
</evidence>
<dbReference type="RefSeq" id="XP_037154695.1">
    <property type="nucleotide sequence ID" value="XM_037299869.1"/>
</dbReference>
<comment type="similarity">
    <text evidence="2">Belongs to the 3-beta-HSD family.</text>
</comment>
<dbReference type="InterPro" id="IPR002225">
    <property type="entry name" value="3Beta_OHSteriod_DH/Estase"/>
</dbReference>
<dbReference type="InterPro" id="IPR050177">
    <property type="entry name" value="Lipid_A_modif_metabolic_enz"/>
</dbReference>
<keyword evidence="7" id="KW-0520">NAD</keyword>
<reference evidence="18 19" key="1">
    <citation type="journal article" date="2020" name="Genomics">
        <title>Complete, high-quality genomes from long-read metagenomic sequencing of two wolf lichen thalli reveals enigmatic genome architecture.</title>
        <authorList>
            <person name="McKenzie S.K."/>
            <person name="Walston R.F."/>
            <person name="Allen J.L."/>
        </authorList>
    </citation>
    <scope>NUCLEOTIDE SEQUENCE [LARGE SCALE GENOMIC DNA]</scope>
    <source>
        <strain evidence="18">WasteWater1</strain>
    </source>
</reference>
<evidence type="ECO:0000256" key="7">
    <source>
        <dbReference type="ARBA" id="ARBA00023027"/>
    </source>
</evidence>
<gene>
    <name evidence="18" type="ORF">HO133_009008</name>
</gene>
<comment type="subunit">
    <text evidence="10">Heterotetramer of ERG25, ERG26, ERG27 and ERG28. ERG28 acts as a scaffold to tether ERG27 and other 4,4-demethylation-related enzymes, forming a demethylation enzyme complex, in the endoplasmic reticulum.</text>
</comment>
<dbReference type="Gene3D" id="3.40.50.720">
    <property type="entry name" value="NAD(P)-binding Rossmann-like Domain"/>
    <property type="match status" value="1"/>
</dbReference>
<evidence type="ECO:0000256" key="8">
    <source>
        <dbReference type="ARBA" id="ARBA00023098"/>
    </source>
</evidence>
<evidence type="ECO:0000256" key="4">
    <source>
        <dbReference type="ARBA" id="ARBA00022824"/>
    </source>
</evidence>
<keyword evidence="9" id="KW-0472">Membrane</keyword>
<comment type="subcellular location">
    <subcellularLocation>
        <location evidence="1">Endoplasmic reticulum membrane</location>
        <topology evidence="1">Peripheral membrane protein</topology>
    </subcellularLocation>
</comment>
<proteinExistence type="inferred from homology"/>
<dbReference type="Pfam" id="PF01073">
    <property type="entry name" value="3Beta_HSD"/>
    <property type="match status" value="1"/>
</dbReference>
<sequence>MKSDFGSVVVIGGCGFLGHHIVSQLLELESSVQVTVLDLRTTQNRFPSVSYYDADITDKATVLSIFQEVRPRVIIHTASPVVASFEGSSTLYYKVNVDGTRNLLECAGQVGRVKAFVYTSSASVIHDGVSDLVMADETYPVLGTPQQSEIYSHTKGIADELVLASNKKYGGMLTVSIRPAGIFGEGDVQNLPNVLQVYYDGKTKFQLGDNKNRFDFTYVGNVANAHILAAQKLVETYDLSDPPPENKRVDGEAFLITNDDPYNFWTYARTAWAAAGDKTDPKDVWVIPKSVGLMMATTLEWVFWLLFWGRKQPGTTRQKVKFSCMTRTYSIDKAKSRLGYKPLWGMKEGIIRGVEWFEKQRAKGQGDKES</sequence>
<dbReference type="GeneID" id="59337403"/>
<evidence type="ECO:0000256" key="13">
    <source>
        <dbReference type="ARBA" id="ARBA00081267"/>
    </source>
</evidence>
<evidence type="ECO:0000256" key="9">
    <source>
        <dbReference type="ARBA" id="ARBA00023136"/>
    </source>
</evidence>
<evidence type="ECO:0000256" key="15">
    <source>
        <dbReference type="ARBA" id="ARBA00081452"/>
    </source>
</evidence>
<evidence type="ECO:0000256" key="16">
    <source>
        <dbReference type="ARBA" id="ARBA00082106"/>
    </source>
</evidence>